<reference evidence="1" key="1">
    <citation type="submission" date="2022-06" db="EMBL/GenBank/DDBJ databases">
        <authorList>
            <person name="Legras J.-L."/>
            <person name="Devillers H."/>
            <person name="Grondin C."/>
        </authorList>
    </citation>
    <scope>NUCLEOTIDE SEQUENCE</scope>
    <source>
        <strain evidence="1">CLIB 1444</strain>
    </source>
</reference>
<sequence length="465" mass="54017">MSEIVSIFLVQFDVKVGYKIVWSKSTIDISLDGIEFKCLPSGIEEFSEDLIPFTHFHNDEIYYGVSKFRQNMKTDRDQIKMFSVGVLCKPKNNSWMPNSFISNGFQYVPCLDDLLSDYINGNDRLTVPEFKFEDIRPRKFVSPLLSLPSFLNRFGPLIFRIFKLSLLRKNIIIVNKSKRDNYELAIFTYLISIISLIPSMKIDVKQPHYSQPLYNISLNDIEKLPPHYIAVTNDEIILNQPVYDIAIIIDETPKIMTYESIRSGKNIISKATYNDYLKFKVIYEELKDDAASIANSSSSINLSQVNNTRWGYETSWWDNVTPVSWTQYIWSAFSWFASAGQMNDDVVDRVVTREDTVPSIEHPVINHRGSFNSQLSQLTMFEGDVLEFVEIVGFFHKLTKKWIYLINEIVMDELYHGEVEINYSDLVDLELDPYSEGDIEFLKEFVMNYWDVDSVEISSGLKFFC</sequence>
<dbReference type="EMBL" id="CALSDN010000008">
    <property type="protein sequence ID" value="CAH6722145.1"/>
    <property type="molecule type" value="Genomic_DNA"/>
</dbReference>
<protein>
    <submittedName>
        <fullName evidence="1">Uncharacterized protein Anr2p</fullName>
    </submittedName>
</protein>
<comment type="caution">
    <text evidence="1">The sequence shown here is derived from an EMBL/GenBank/DDBJ whole genome shotgun (WGS) entry which is preliminary data.</text>
</comment>
<evidence type="ECO:0000313" key="2">
    <source>
        <dbReference type="Proteomes" id="UP001152531"/>
    </source>
</evidence>
<keyword evidence="2" id="KW-1185">Reference proteome</keyword>
<evidence type="ECO:0000313" key="1">
    <source>
        <dbReference type="EMBL" id="CAH6722145.1"/>
    </source>
</evidence>
<accession>A0ACA9YAZ3</accession>
<gene>
    <name evidence="1" type="ORF">CLIB1444_08S02894</name>
</gene>
<organism evidence="1 2">
    <name type="scientific">[Candida] jaroonii</name>
    <dbReference type="NCBI Taxonomy" id="467808"/>
    <lineage>
        <taxon>Eukaryota</taxon>
        <taxon>Fungi</taxon>
        <taxon>Dikarya</taxon>
        <taxon>Ascomycota</taxon>
        <taxon>Saccharomycotina</taxon>
        <taxon>Pichiomycetes</taxon>
        <taxon>Debaryomycetaceae</taxon>
        <taxon>Yamadazyma</taxon>
    </lineage>
</organism>
<dbReference type="Proteomes" id="UP001152531">
    <property type="component" value="Unassembled WGS sequence"/>
</dbReference>
<name>A0ACA9YAZ3_9ASCO</name>
<proteinExistence type="predicted"/>